<sequence length="139" mass="15541">MKLIKIALASEISALEFQVSTAHNEVERLKASVQKLETDNMGLKFQLIEVMRNMTQTNVSDTLLDVQKTFAECNFGLDRRLSKDVAKLRFVHPTLGKDLIVRARTGSGKTTAFALPLLHKILQHKQDKSNAEPAVRALV</sequence>
<dbReference type="Proteomes" id="UP001163321">
    <property type="component" value="Chromosome 1"/>
</dbReference>
<proteinExistence type="predicted"/>
<gene>
    <name evidence="1" type="ORF">PsorP6_002415</name>
</gene>
<comment type="caution">
    <text evidence="1">The sequence shown here is derived from an EMBL/GenBank/DDBJ whole genome shotgun (WGS) entry which is preliminary data.</text>
</comment>
<keyword evidence="2" id="KW-1185">Reference proteome</keyword>
<reference evidence="1 2" key="1">
    <citation type="journal article" date="2022" name="bioRxiv">
        <title>The genome of the oomycete Peronosclerospora sorghi, a cosmopolitan pathogen of maize and sorghum, is inflated with dispersed pseudogenes.</title>
        <authorList>
            <person name="Fletcher K."/>
            <person name="Martin F."/>
            <person name="Isakeit T."/>
            <person name="Cavanaugh K."/>
            <person name="Magill C."/>
            <person name="Michelmore R."/>
        </authorList>
    </citation>
    <scope>NUCLEOTIDE SEQUENCE [LARGE SCALE GENOMIC DNA]</scope>
    <source>
        <strain evidence="1">P6</strain>
    </source>
</reference>
<organism evidence="1 2">
    <name type="scientific">Peronosclerospora sorghi</name>
    <dbReference type="NCBI Taxonomy" id="230839"/>
    <lineage>
        <taxon>Eukaryota</taxon>
        <taxon>Sar</taxon>
        <taxon>Stramenopiles</taxon>
        <taxon>Oomycota</taxon>
        <taxon>Peronosporomycetes</taxon>
        <taxon>Peronosporales</taxon>
        <taxon>Peronosporaceae</taxon>
        <taxon>Peronosclerospora</taxon>
    </lineage>
</organism>
<evidence type="ECO:0000313" key="2">
    <source>
        <dbReference type="Proteomes" id="UP001163321"/>
    </source>
</evidence>
<evidence type="ECO:0000313" key="1">
    <source>
        <dbReference type="EMBL" id="KAI9922205.1"/>
    </source>
</evidence>
<protein>
    <submittedName>
        <fullName evidence="1">Uncharacterized protein</fullName>
    </submittedName>
</protein>
<accession>A0ACC0WW00</accession>
<dbReference type="EMBL" id="CM047580">
    <property type="protein sequence ID" value="KAI9922205.1"/>
    <property type="molecule type" value="Genomic_DNA"/>
</dbReference>
<name>A0ACC0WW00_9STRA</name>